<accession>A0ACC1NPR5</accession>
<name>A0ACC1NPR5_9HYPO</name>
<proteinExistence type="predicted"/>
<sequence>MLLHENFMESKVLAYASSAFESFLFSNSSINGLHSGVINLSSAPTIAGIFKDVSKYNDNLNIFERLWANNIPTWKEQWDCLRFVLWGHFTHELPQIWLFHPAVTYFGVEFGVPFPPVWKMLLQLTVFAIAFDAWNYWSHRLMHYGVLYKKIHKVHHLYKTPFSFAAEYISPYELSVAGFGAVGLPMIWVRLTGELHLVTFCIWMMFVLFQSMDGHSGYDFPWGVRHFVPIWAGPRHHDLHHQRVNGNYGSVFWFWDYFMDTLINDDAIERRRRKILAERRFETRNHTRKSRLLDKRNT</sequence>
<evidence type="ECO:0000313" key="1">
    <source>
        <dbReference type="EMBL" id="KAJ2980798.1"/>
    </source>
</evidence>
<organism evidence="1 2">
    <name type="scientific">Zarea fungicola</name>
    <dbReference type="NCBI Taxonomy" id="93591"/>
    <lineage>
        <taxon>Eukaryota</taxon>
        <taxon>Fungi</taxon>
        <taxon>Dikarya</taxon>
        <taxon>Ascomycota</taxon>
        <taxon>Pezizomycotina</taxon>
        <taxon>Sordariomycetes</taxon>
        <taxon>Hypocreomycetidae</taxon>
        <taxon>Hypocreales</taxon>
        <taxon>Cordycipitaceae</taxon>
        <taxon>Zarea</taxon>
    </lineage>
</organism>
<gene>
    <name evidence="1" type="ORF">NQ176_g2421</name>
</gene>
<keyword evidence="2" id="KW-1185">Reference proteome</keyword>
<comment type="caution">
    <text evidence="1">The sequence shown here is derived from an EMBL/GenBank/DDBJ whole genome shotgun (WGS) entry which is preliminary data.</text>
</comment>
<reference evidence="1" key="1">
    <citation type="submission" date="2022-08" db="EMBL/GenBank/DDBJ databases">
        <title>Genome Sequence of Lecanicillium fungicola.</title>
        <authorList>
            <person name="Buettner E."/>
        </authorList>
    </citation>
    <scope>NUCLEOTIDE SEQUENCE</scope>
    <source>
        <strain evidence="1">Babe33</strain>
    </source>
</reference>
<protein>
    <submittedName>
        <fullName evidence="1">Uncharacterized protein</fullName>
    </submittedName>
</protein>
<evidence type="ECO:0000313" key="2">
    <source>
        <dbReference type="Proteomes" id="UP001143910"/>
    </source>
</evidence>
<dbReference type="Proteomes" id="UP001143910">
    <property type="component" value="Unassembled WGS sequence"/>
</dbReference>
<dbReference type="EMBL" id="JANJQO010000172">
    <property type="protein sequence ID" value="KAJ2980798.1"/>
    <property type="molecule type" value="Genomic_DNA"/>
</dbReference>